<accession>A0AAE0X0F3</accession>
<organism evidence="3 4">
    <name type="scientific">Podospora appendiculata</name>
    <dbReference type="NCBI Taxonomy" id="314037"/>
    <lineage>
        <taxon>Eukaryota</taxon>
        <taxon>Fungi</taxon>
        <taxon>Dikarya</taxon>
        <taxon>Ascomycota</taxon>
        <taxon>Pezizomycotina</taxon>
        <taxon>Sordariomycetes</taxon>
        <taxon>Sordariomycetidae</taxon>
        <taxon>Sordariales</taxon>
        <taxon>Podosporaceae</taxon>
        <taxon>Podospora</taxon>
    </lineage>
</organism>
<dbReference type="Proteomes" id="UP001270362">
    <property type="component" value="Unassembled WGS sequence"/>
</dbReference>
<evidence type="ECO:0008006" key="5">
    <source>
        <dbReference type="Google" id="ProtNLM"/>
    </source>
</evidence>
<gene>
    <name evidence="3" type="ORF">B0T22DRAFT_300136</name>
</gene>
<feature type="compositionally biased region" description="Pro residues" evidence="1">
    <location>
        <begin position="97"/>
        <end position="106"/>
    </location>
</feature>
<evidence type="ECO:0000256" key="2">
    <source>
        <dbReference type="SAM" id="SignalP"/>
    </source>
</evidence>
<name>A0AAE0X0F3_9PEZI</name>
<evidence type="ECO:0000313" key="3">
    <source>
        <dbReference type="EMBL" id="KAK3681708.1"/>
    </source>
</evidence>
<proteinExistence type="predicted"/>
<feature type="region of interest" description="Disordered" evidence="1">
    <location>
        <begin position="92"/>
        <end position="114"/>
    </location>
</feature>
<keyword evidence="4" id="KW-1185">Reference proteome</keyword>
<dbReference type="AlphaFoldDB" id="A0AAE0X0F3"/>
<sequence>MRAGPVLIIASIFSLHCTRMLMLPWTRRDGKEQSMDARVLNLQRQIRTRCLDMEQTRSQYYAVPGVSRKQNEAKNPISAPTHACRKIHDMIFKQASPPKPPPPPSSRSPASEESVCVFLSFL</sequence>
<feature type="chain" id="PRO_5042189721" description="Secreted protein" evidence="2">
    <location>
        <begin position="23"/>
        <end position="122"/>
    </location>
</feature>
<reference evidence="3" key="2">
    <citation type="submission" date="2023-06" db="EMBL/GenBank/DDBJ databases">
        <authorList>
            <consortium name="Lawrence Berkeley National Laboratory"/>
            <person name="Haridas S."/>
            <person name="Hensen N."/>
            <person name="Bonometti L."/>
            <person name="Westerberg I."/>
            <person name="Brannstrom I.O."/>
            <person name="Guillou S."/>
            <person name="Cros-Aarteil S."/>
            <person name="Calhoun S."/>
            <person name="Kuo A."/>
            <person name="Mondo S."/>
            <person name="Pangilinan J."/>
            <person name="Riley R."/>
            <person name="Labutti K."/>
            <person name="Andreopoulos B."/>
            <person name="Lipzen A."/>
            <person name="Chen C."/>
            <person name="Yanf M."/>
            <person name="Daum C."/>
            <person name="Ng V."/>
            <person name="Clum A."/>
            <person name="Steindorff A."/>
            <person name="Ohm R."/>
            <person name="Martin F."/>
            <person name="Silar P."/>
            <person name="Natvig D."/>
            <person name="Lalanne C."/>
            <person name="Gautier V."/>
            <person name="Ament-Velasquez S.L."/>
            <person name="Kruys A."/>
            <person name="Hutchinson M.I."/>
            <person name="Powell A.J."/>
            <person name="Barry K."/>
            <person name="Miller A.N."/>
            <person name="Grigoriev I.V."/>
            <person name="Debuchy R."/>
            <person name="Gladieux P."/>
            <person name="Thoren M.H."/>
            <person name="Johannesson H."/>
        </authorList>
    </citation>
    <scope>NUCLEOTIDE SEQUENCE</scope>
    <source>
        <strain evidence="3">CBS 314.62</strain>
    </source>
</reference>
<evidence type="ECO:0000313" key="4">
    <source>
        <dbReference type="Proteomes" id="UP001270362"/>
    </source>
</evidence>
<comment type="caution">
    <text evidence="3">The sequence shown here is derived from an EMBL/GenBank/DDBJ whole genome shotgun (WGS) entry which is preliminary data.</text>
</comment>
<protein>
    <recommendedName>
        <fullName evidence="5">Secreted protein</fullName>
    </recommendedName>
</protein>
<feature type="signal peptide" evidence="2">
    <location>
        <begin position="1"/>
        <end position="22"/>
    </location>
</feature>
<evidence type="ECO:0000256" key="1">
    <source>
        <dbReference type="SAM" id="MobiDB-lite"/>
    </source>
</evidence>
<keyword evidence="2" id="KW-0732">Signal</keyword>
<reference evidence="3" key="1">
    <citation type="journal article" date="2023" name="Mol. Phylogenet. Evol.">
        <title>Genome-scale phylogeny and comparative genomics of the fungal order Sordariales.</title>
        <authorList>
            <person name="Hensen N."/>
            <person name="Bonometti L."/>
            <person name="Westerberg I."/>
            <person name="Brannstrom I.O."/>
            <person name="Guillou S."/>
            <person name="Cros-Aarteil S."/>
            <person name="Calhoun S."/>
            <person name="Haridas S."/>
            <person name="Kuo A."/>
            <person name="Mondo S."/>
            <person name="Pangilinan J."/>
            <person name="Riley R."/>
            <person name="LaButti K."/>
            <person name="Andreopoulos B."/>
            <person name="Lipzen A."/>
            <person name="Chen C."/>
            <person name="Yan M."/>
            <person name="Daum C."/>
            <person name="Ng V."/>
            <person name="Clum A."/>
            <person name="Steindorff A."/>
            <person name="Ohm R.A."/>
            <person name="Martin F."/>
            <person name="Silar P."/>
            <person name="Natvig D.O."/>
            <person name="Lalanne C."/>
            <person name="Gautier V."/>
            <person name="Ament-Velasquez S.L."/>
            <person name="Kruys A."/>
            <person name="Hutchinson M.I."/>
            <person name="Powell A.J."/>
            <person name="Barry K."/>
            <person name="Miller A.N."/>
            <person name="Grigoriev I.V."/>
            <person name="Debuchy R."/>
            <person name="Gladieux P."/>
            <person name="Hiltunen Thoren M."/>
            <person name="Johannesson H."/>
        </authorList>
    </citation>
    <scope>NUCLEOTIDE SEQUENCE</scope>
    <source>
        <strain evidence="3">CBS 314.62</strain>
    </source>
</reference>
<dbReference type="EMBL" id="JAULSO010000006">
    <property type="protein sequence ID" value="KAK3681708.1"/>
    <property type="molecule type" value="Genomic_DNA"/>
</dbReference>